<protein>
    <submittedName>
        <fullName evidence="1">Uncharacterized protein</fullName>
    </submittedName>
</protein>
<evidence type="ECO:0000313" key="1">
    <source>
        <dbReference type="EMBL" id="KAJ3550395.1"/>
    </source>
</evidence>
<organism evidence="1 2">
    <name type="scientific">Phlebia brevispora</name>
    <dbReference type="NCBI Taxonomy" id="194682"/>
    <lineage>
        <taxon>Eukaryota</taxon>
        <taxon>Fungi</taxon>
        <taxon>Dikarya</taxon>
        <taxon>Basidiomycota</taxon>
        <taxon>Agaricomycotina</taxon>
        <taxon>Agaricomycetes</taxon>
        <taxon>Polyporales</taxon>
        <taxon>Meruliaceae</taxon>
        <taxon>Phlebia</taxon>
    </lineage>
</organism>
<accession>A0ACC1T0U2</accession>
<evidence type="ECO:0000313" key="2">
    <source>
        <dbReference type="Proteomes" id="UP001148662"/>
    </source>
</evidence>
<gene>
    <name evidence="1" type="ORF">NM688_g5086</name>
</gene>
<reference evidence="1" key="1">
    <citation type="submission" date="2022-07" db="EMBL/GenBank/DDBJ databases">
        <title>Genome Sequence of Phlebia brevispora.</title>
        <authorList>
            <person name="Buettner E."/>
        </authorList>
    </citation>
    <scope>NUCLEOTIDE SEQUENCE</scope>
    <source>
        <strain evidence="1">MPL23</strain>
    </source>
</reference>
<dbReference type="Proteomes" id="UP001148662">
    <property type="component" value="Unassembled WGS sequence"/>
</dbReference>
<keyword evidence="2" id="KW-1185">Reference proteome</keyword>
<dbReference type="EMBL" id="JANHOG010000907">
    <property type="protein sequence ID" value="KAJ3550395.1"/>
    <property type="molecule type" value="Genomic_DNA"/>
</dbReference>
<proteinExistence type="predicted"/>
<sequence>MRDARATPEYPAACHDRQCEDGSVVLFSTAAVPFLSSVGVVLDPAGWAARIPRHYKASLTIYQPQGAEGPDLAHPPNPDQHHRHARDLARYSEDEERTIWTNTLSLFELINSHSSLTMPAAPPESKVLVTGANGFVAIWIVRTLLVQGYSVRGTIRSPSKGTYLKEYFKAYGDKLELVVVPDIEAEGAFDEAVKGVSAIAHTASPYHYDAAEPAEIIDPAIRGTLSVLKSALNGSSVKRIVYTTSTATMVRPTKTPLIFDESNWNEYAINEVKGKGRQAPGYLKYFASKTLAEKAMFDFHEKHKHEVGWDVASIAPPYVFGPMIHDVKSLEQANTSVLEWYHTMMKHPKLPPSGASAQPANTPEGLVTLGNAWVDVRDLAKAQVRVIQREEASGRIIVSAAPFVWHDFLDVCRALQPPVYLLDEYVDLNPSYDPKKVVHLLNFDVSKAERVLGMGKTAKRGVDAYISIEKLTRDMLEDFKSRGW</sequence>
<comment type="caution">
    <text evidence="1">The sequence shown here is derived from an EMBL/GenBank/DDBJ whole genome shotgun (WGS) entry which is preliminary data.</text>
</comment>
<name>A0ACC1T0U2_9APHY</name>